<feature type="compositionally biased region" description="Basic residues" evidence="1">
    <location>
        <begin position="50"/>
        <end position="63"/>
    </location>
</feature>
<name>A0ABR0KVD3_9PEZI</name>
<feature type="compositionally biased region" description="Low complexity" evidence="1">
    <location>
        <begin position="144"/>
        <end position="170"/>
    </location>
</feature>
<dbReference type="Proteomes" id="UP001308179">
    <property type="component" value="Unassembled WGS sequence"/>
</dbReference>
<comment type="caution">
    <text evidence="2">The sequence shown here is derived from an EMBL/GenBank/DDBJ whole genome shotgun (WGS) entry which is preliminary data.</text>
</comment>
<evidence type="ECO:0000256" key="1">
    <source>
        <dbReference type="SAM" id="MobiDB-lite"/>
    </source>
</evidence>
<feature type="region of interest" description="Disordered" evidence="1">
    <location>
        <begin position="23"/>
        <end position="80"/>
    </location>
</feature>
<protein>
    <submittedName>
        <fullName evidence="2">Uncharacterized protein</fullName>
    </submittedName>
</protein>
<feature type="non-terminal residue" evidence="2">
    <location>
        <position position="1"/>
    </location>
</feature>
<reference evidence="2 3" key="1">
    <citation type="submission" date="2023-08" db="EMBL/GenBank/DDBJ databases">
        <title>Black Yeasts Isolated from many extreme environments.</title>
        <authorList>
            <person name="Coleine C."/>
            <person name="Stajich J.E."/>
            <person name="Selbmann L."/>
        </authorList>
    </citation>
    <scope>NUCLEOTIDE SEQUENCE [LARGE SCALE GENOMIC DNA]</scope>
    <source>
        <strain evidence="2 3">CCFEE 5386</strain>
    </source>
</reference>
<organism evidence="2 3">
    <name type="scientific">Rachicladosporium monterosium</name>
    <dbReference type="NCBI Taxonomy" id="1507873"/>
    <lineage>
        <taxon>Eukaryota</taxon>
        <taxon>Fungi</taxon>
        <taxon>Dikarya</taxon>
        <taxon>Ascomycota</taxon>
        <taxon>Pezizomycotina</taxon>
        <taxon>Dothideomycetes</taxon>
        <taxon>Dothideomycetidae</taxon>
        <taxon>Cladosporiales</taxon>
        <taxon>Cladosporiaceae</taxon>
        <taxon>Rachicladosporium</taxon>
    </lineage>
</organism>
<dbReference type="EMBL" id="JAVRRR010001708">
    <property type="protein sequence ID" value="KAK5138671.1"/>
    <property type="molecule type" value="Genomic_DNA"/>
</dbReference>
<feature type="compositionally biased region" description="Basic residues" evidence="1">
    <location>
        <begin position="223"/>
        <end position="238"/>
    </location>
</feature>
<feature type="non-terminal residue" evidence="2">
    <location>
        <position position="315"/>
    </location>
</feature>
<keyword evidence="3" id="KW-1185">Reference proteome</keyword>
<feature type="region of interest" description="Disordered" evidence="1">
    <location>
        <begin position="140"/>
        <end position="238"/>
    </location>
</feature>
<proteinExistence type="predicted"/>
<evidence type="ECO:0000313" key="2">
    <source>
        <dbReference type="EMBL" id="KAK5138671.1"/>
    </source>
</evidence>
<sequence>EDAAKQVLPHLYRLLRLQGALATPDPRHRRLQRTRSAPTRLAPGSGLHRQERRHRRIRCHSHHPPTEPSQESLDRDRPPALTKLCHVPAIRRRPRMGHPQAHLVQQAAPTPPPALEMGPHPLPHDALRLQFPQHRPQNVRLHNRSPAAPHSAPRPALQPNLQPLRTARLPLPRRRLLRRSALGQRHSGNGHHRDRNAQQHQTRLGQGTPPRHYRHSDRPQTPLRRRRRHHRRWNPAQHRRQIHLERRHDRGRAQRRLRHGLRGCLVDFGSGRHGADGVSDLEADAQGRGERSRAPALRVREGAYGGGAAVAVDEH</sequence>
<accession>A0ABR0KVD3</accession>
<evidence type="ECO:0000313" key="3">
    <source>
        <dbReference type="Proteomes" id="UP001308179"/>
    </source>
</evidence>
<feature type="region of interest" description="Disordered" evidence="1">
    <location>
        <begin position="96"/>
        <end position="126"/>
    </location>
</feature>
<gene>
    <name evidence="2" type="ORF">LTR32_007799</name>
</gene>